<accession>A0A3B1DCB4</accession>
<keyword evidence="3" id="KW-0012">Acyltransferase</keyword>
<dbReference type="InterPro" id="IPR000182">
    <property type="entry name" value="GNAT_dom"/>
</dbReference>
<dbReference type="PROSITE" id="PS51186">
    <property type="entry name" value="GNAT"/>
    <property type="match status" value="1"/>
</dbReference>
<protein>
    <recommendedName>
        <fullName evidence="4">N-acetyltransferase domain-containing protein</fullName>
    </recommendedName>
</protein>
<dbReference type="EMBL" id="UOGD01000446">
    <property type="protein sequence ID" value="VAX29345.1"/>
    <property type="molecule type" value="Genomic_DNA"/>
</dbReference>
<dbReference type="FunFam" id="3.40.630.30:FF:000064">
    <property type="entry name" value="GNAT family acetyltransferase"/>
    <property type="match status" value="1"/>
</dbReference>
<evidence type="ECO:0000256" key="3">
    <source>
        <dbReference type="ARBA" id="ARBA00023315"/>
    </source>
</evidence>
<proteinExistence type="inferred from homology"/>
<dbReference type="GO" id="GO:0008080">
    <property type="term" value="F:N-acetyltransferase activity"/>
    <property type="evidence" value="ECO:0007669"/>
    <property type="project" value="UniProtKB-ARBA"/>
</dbReference>
<dbReference type="SUPFAM" id="SSF55729">
    <property type="entry name" value="Acyl-CoA N-acyltransferases (Nat)"/>
    <property type="match status" value="1"/>
</dbReference>
<evidence type="ECO:0000259" key="4">
    <source>
        <dbReference type="PROSITE" id="PS51186"/>
    </source>
</evidence>
<name>A0A3B1DCB4_9ZZZZ</name>
<dbReference type="PANTHER" id="PTHR10545:SF29">
    <property type="entry name" value="GH14572P-RELATED"/>
    <property type="match status" value="1"/>
</dbReference>
<organism evidence="5">
    <name type="scientific">hydrothermal vent metagenome</name>
    <dbReference type="NCBI Taxonomy" id="652676"/>
    <lineage>
        <taxon>unclassified sequences</taxon>
        <taxon>metagenomes</taxon>
        <taxon>ecological metagenomes</taxon>
    </lineage>
</organism>
<gene>
    <name evidence="5" type="ORF">MNBD_IGNAVI01-2513</name>
</gene>
<dbReference type="InterPro" id="IPR016181">
    <property type="entry name" value="Acyl_CoA_acyltransferase"/>
</dbReference>
<dbReference type="PANTHER" id="PTHR10545">
    <property type="entry name" value="DIAMINE N-ACETYLTRANSFERASE"/>
    <property type="match status" value="1"/>
</dbReference>
<reference evidence="5" key="1">
    <citation type="submission" date="2018-06" db="EMBL/GenBank/DDBJ databases">
        <authorList>
            <person name="Zhirakovskaya E."/>
        </authorList>
    </citation>
    <scope>NUCLEOTIDE SEQUENCE</scope>
</reference>
<evidence type="ECO:0000256" key="1">
    <source>
        <dbReference type="ARBA" id="ARBA00008694"/>
    </source>
</evidence>
<dbReference type="Pfam" id="PF00583">
    <property type="entry name" value="Acetyltransf_1"/>
    <property type="match status" value="1"/>
</dbReference>
<dbReference type="AlphaFoldDB" id="A0A3B1DCB4"/>
<dbReference type="InterPro" id="IPR051016">
    <property type="entry name" value="Diverse_Substrate_AcTransf"/>
</dbReference>
<evidence type="ECO:0000313" key="5">
    <source>
        <dbReference type="EMBL" id="VAX29345.1"/>
    </source>
</evidence>
<feature type="domain" description="N-acetyltransferase" evidence="4">
    <location>
        <begin position="2"/>
        <end position="159"/>
    </location>
</feature>
<sequence>MFKIKKATIEDTEIIYNFIYKLAEYEKLIDDVTTTPELLGKSLFGPNSNAETLIGYFDENPVAFALYFFNFSTFRGKRGLYLEDVFVLPEMRGKGFGKELLKRLAQIAEENDCARFEWSVLDWNKPAIDFYKRLGAIPMDDWTVYRLDEKGIENLANKN</sequence>
<keyword evidence="2" id="KW-0808">Transferase</keyword>
<dbReference type="Gene3D" id="3.40.630.30">
    <property type="match status" value="1"/>
</dbReference>
<comment type="similarity">
    <text evidence="1">Belongs to the acetyltransferase family.</text>
</comment>
<dbReference type="CDD" id="cd04301">
    <property type="entry name" value="NAT_SF"/>
    <property type="match status" value="1"/>
</dbReference>
<evidence type="ECO:0000256" key="2">
    <source>
        <dbReference type="ARBA" id="ARBA00022679"/>
    </source>
</evidence>